<gene>
    <name evidence="1" type="ORF">SAMN05216243_2820</name>
</gene>
<dbReference type="EMBL" id="FNFL01000005">
    <property type="protein sequence ID" value="SDK34686.1"/>
    <property type="molecule type" value="Genomic_DNA"/>
</dbReference>
<dbReference type="Proteomes" id="UP000198694">
    <property type="component" value="Unassembled WGS sequence"/>
</dbReference>
<dbReference type="GO" id="GO:0016990">
    <property type="term" value="F:arginine deiminase activity"/>
    <property type="evidence" value="ECO:0007669"/>
    <property type="project" value="TreeGrafter"/>
</dbReference>
<protein>
    <submittedName>
        <fullName evidence="1">N-Dimethylarginine dimethylaminohydrolase</fullName>
    </submittedName>
</protein>
<dbReference type="Pfam" id="PF19420">
    <property type="entry name" value="DDAH_eukar"/>
    <property type="match status" value="1"/>
</dbReference>
<evidence type="ECO:0000313" key="1">
    <source>
        <dbReference type="EMBL" id="SDK34686.1"/>
    </source>
</evidence>
<dbReference type="PANTHER" id="PTHR47271">
    <property type="entry name" value="ARGININE DEIMINASE"/>
    <property type="match status" value="1"/>
</dbReference>
<dbReference type="Gene3D" id="3.75.10.10">
    <property type="entry name" value="L-arginine/glycine Amidinotransferase, Chain A"/>
    <property type="match status" value="1"/>
</dbReference>
<keyword evidence="1" id="KW-0378">Hydrolase</keyword>
<dbReference type="SUPFAM" id="SSF55909">
    <property type="entry name" value="Pentein"/>
    <property type="match status" value="1"/>
</dbReference>
<dbReference type="STRING" id="407036.SAMN05216243_2820"/>
<dbReference type="PANTHER" id="PTHR47271:SF2">
    <property type="entry name" value="ARGININE DEIMINASE"/>
    <property type="match status" value="1"/>
</dbReference>
<reference evidence="1 2" key="1">
    <citation type="submission" date="2016-10" db="EMBL/GenBank/DDBJ databases">
        <authorList>
            <person name="de Groot N.N."/>
        </authorList>
    </citation>
    <scope>NUCLEOTIDE SEQUENCE [LARGE SCALE GENOMIC DNA]</scope>
    <source>
        <strain evidence="1 2">CGMCC 1.6502</strain>
    </source>
</reference>
<accession>A0A1G9B568</accession>
<organism evidence="1 2">
    <name type="scientific">Sediminibacillus albus</name>
    <dbReference type="NCBI Taxonomy" id="407036"/>
    <lineage>
        <taxon>Bacteria</taxon>
        <taxon>Bacillati</taxon>
        <taxon>Bacillota</taxon>
        <taxon>Bacilli</taxon>
        <taxon>Bacillales</taxon>
        <taxon>Bacillaceae</taxon>
        <taxon>Sediminibacillus</taxon>
    </lineage>
</organism>
<proteinExistence type="predicted"/>
<evidence type="ECO:0000313" key="2">
    <source>
        <dbReference type="Proteomes" id="UP000198694"/>
    </source>
</evidence>
<keyword evidence="2" id="KW-1185">Reference proteome</keyword>
<dbReference type="RefSeq" id="WP_342720576.1">
    <property type="nucleotide sequence ID" value="NZ_FNFL01000005.1"/>
</dbReference>
<sequence>MITKSQANTTEIVCKNEYSKLEKLFVCSPQFMEIREIINETQRHYIGENINVNKAVDQHEAFIKVLEEQGADVIKLQPHKKLNEQVFTRDIGFCINDQLFLSEMNNHIRGDELTVLREQLASSGIPYIQPFKHSIEGGDVLVDQNIVWVGISKRTSRKAANALNKQLPDYQVKPLPIHKDILHLDCALNILSPKWAIAYPGAFQAEDYQQLKNQYHIIEVSPEEQFTMGTNVLSIGGGKVISLPQNSGVNEKMRKAGFTVIEVEFSEIIKSGGSFRCCSLPILRTNN</sequence>
<dbReference type="AlphaFoldDB" id="A0A1G9B568"/>
<name>A0A1G9B568_9BACI</name>
<dbReference type="GO" id="GO:0019546">
    <property type="term" value="P:L-arginine deiminase pathway"/>
    <property type="evidence" value="ECO:0007669"/>
    <property type="project" value="TreeGrafter"/>
</dbReference>